<organism evidence="1 2">
    <name type="scientific">Hyalella azteca</name>
    <name type="common">Amphipod</name>
    <dbReference type="NCBI Taxonomy" id="294128"/>
    <lineage>
        <taxon>Eukaryota</taxon>
        <taxon>Metazoa</taxon>
        <taxon>Ecdysozoa</taxon>
        <taxon>Arthropoda</taxon>
        <taxon>Crustacea</taxon>
        <taxon>Multicrustacea</taxon>
        <taxon>Malacostraca</taxon>
        <taxon>Eumalacostraca</taxon>
        <taxon>Peracarida</taxon>
        <taxon>Amphipoda</taxon>
        <taxon>Senticaudata</taxon>
        <taxon>Talitrida</taxon>
        <taxon>Talitroidea</taxon>
        <taxon>Hyalellidae</taxon>
        <taxon>Hyalella</taxon>
    </lineage>
</organism>
<dbReference type="KEGG" id="hazt:108682052"/>
<evidence type="ECO:0000313" key="2">
    <source>
        <dbReference type="RefSeq" id="XP_018026645.1"/>
    </source>
</evidence>
<name>A0A8B7PKX2_HYAAZ</name>
<protein>
    <submittedName>
        <fullName evidence="2">Uncharacterized protein LOC108682052 isoform X1</fullName>
    </submittedName>
</protein>
<dbReference type="RefSeq" id="XP_018026645.1">
    <property type="nucleotide sequence ID" value="XM_018171156.2"/>
</dbReference>
<keyword evidence="1" id="KW-1185">Reference proteome</keyword>
<dbReference type="GeneID" id="108682052"/>
<reference evidence="2" key="1">
    <citation type="submission" date="2025-08" db="UniProtKB">
        <authorList>
            <consortium name="RefSeq"/>
        </authorList>
    </citation>
    <scope>IDENTIFICATION</scope>
    <source>
        <tissue evidence="2">Whole organism</tissue>
    </source>
</reference>
<dbReference type="AlphaFoldDB" id="A0A8B7PKX2"/>
<dbReference type="Proteomes" id="UP000694843">
    <property type="component" value="Unplaced"/>
</dbReference>
<accession>A0A8B7PKX2</accession>
<evidence type="ECO:0000313" key="1">
    <source>
        <dbReference type="Proteomes" id="UP000694843"/>
    </source>
</evidence>
<sequence length="473" mass="54531">MDRSCKMADAAKAEDLMSSSERNGIKMLISVNRVIYYFGKLSSMVMQFVVNKECSDKESEETYKQYMERKQGRPFGDEEWINLFPKPNYVDFLETEQNAEDLDSTDLFVLLEHIFRNDARRNDSELFNKLQVVENMRHEIMYYWAPSTIHQKLDELSTALLELVREAGRFYSLPLTEVEMKENELKDGIEEIIGPFGKESLSFNDTYSIESHVKPFTSFVEQLEFLSKKGNSVRGAFSLLNQEVTSVFVDSTTMMLFCEIMNDSPEAISSWDTPGEVALNILEMFRKRIISSRQDYSGDKKFVKKFVDDLFEFIGTAALKSLRDSVLTFSESRGVLHIKEDWHLEDLLAGLIKLKIPLSKENHFSVTFHNKTLQEMIAADYVFHRILTSVDPLSVILGATPQVLTRVDDRDPCSSNMLEATEPSKELLQSPPNLKPFRMVLLYVEQMLMRHSSFHLDRTWDELEEALKLAGAI</sequence>
<gene>
    <name evidence="2" type="primary">LOC108682052</name>
</gene>
<proteinExistence type="predicted"/>